<comment type="caution">
    <text evidence="1">The sequence shown here is derived from an EMBL/GenBank/DDBJ whole genome shotgun (WGS) entry which is preliminary data.</text>
</comment>
<organism evidence="1 2">
    <name type="scientific">Lactuca sativa</name>
    <name type="common">Garden lettuce</name>
    <dbReference type="NCBI Taxonomy" id="4236"/>
    <lineage>
        <taxon>Eukaryota</taxon>
        <taxon>Viridiplantae</taxon>
        <taxon>Streptophyta</taxon>
        <taxon>Embryophyta</taxon>
        <taxon>Tracheophyta</taxon>
        <taxon>Spermatophyta</taxon>
        <taxon>Magnoliopsida</taxon>
        <taxon>eudicotyledons</taxon>
        <taxon>Gunneridae</taxon>
        <taxon>Pentapetalae</taxon>
        <taxon>asterids</taxon>
        <taxon>campanulids</taxon>
        <taxon>Asterales</taxon>
        <taxon>Asteraceae</taxon>
        <taxon>Cichorioideae</taxon>
        <taxon>Cichorieae</taxon>
        <taxon>Lactucinae</taxon>
        <taxon>Lactuca</taxon>
    </lineage>
</organism>
<sequence>MGMSQKVSLLHMLEQGFLGKYLRQPVTNERMIQGGLIWGLTYKQMCTVFDKIDDHLNPNVPRGFVYAFKIWILETFPNSRIVGSPIQGVIPRAVVYHRMRHLHAYDC</sequence>
<dbReference type="Proteomes" id="UP000235145">
    <property type="component" value="Unassembled WGS sequence"/>
</dbReference>
<accession>A0A9R1XLQ2</accession>
<dbReference type="AlphaFoldDB" id="A0A9R1XLQ2"/>
<keyword evidence="2" id="KW-1185">Reference proteome</keyword>
<reference evidence="1 2" key="1">
    <citation type="journal article" date="2017" name="Nat. Commun.">
        <title>Genome assembly with in vitro proximity ligation data and whole-genome triplication in lettuce.</title>
        <authorList>
            <person name="Reyes-Chin-Wo S."/>
            <person name="Wang Z."/>
            <person name="Yang X."/>
            <person name="Kozik A."/>
            <person name="Arikit S."/>
            <person name="Song C."/>
            <person name="Xia L."/>
            <person name="Froenicke L."/>
            <person name="Lavelle D.O."/>
            <person name="Truco M.J."/>
            <person name="Xia R."/>
            <person name="Zhu S."/>
            <person name="Xu C."/>
            <person name="Xu H."/>
            <person name="Xu X."/>
            <person name="Cox K."/>
            <person name="Korf I."/>
            <person name="Meyers B.C."/>
            <person name="Michelmore R.W."/>
        </authorList>
    </citation>
    <scope>NUCLEOTIDE SEQUENCE [LARGE SCALE GENOMIC DNA]</scope>
    <source>
        <strain evidence="2">cv. Salinas</strain>
        <tissue evidence="1">Seedlings</tissue>
    </source>
</reference>
<gene>
    <name evidence="1" type="ORF">LSAT_V11C400200560</name>
</gene>
<protein>
    <submittedName>
        <fullName evidence="1">Uncharacterized protein</fullName>
    </submittedName>
</protein>
<name>A0A9R1XLQ2_LACSA</name>
<evidence type="ECO:0000313" key="2">
    <source>
        <dbReference type="Proteomes" id="UP000235145"/>
    </source>
</evidence>
<proteinExistence type="predicted"/>
<evidence type="ECO:0000313" key="1">
    <source>
        <dbReference type="EMBL" id="KAJ0214399.1"/>
    </source>
</evidence>
<dbReference type="EMBL" id="NBSK02000004">
    <property type="protein sequence ID" value="KAJ0214399.1"/>
    <property type="molecule type" value="Genomic_DNA"/>
</dbReference>